<geneLocation type="plasmid" evidence="8">
    <name>pf5.1b</name>
</geneLocation>
<dbReference type="AlphaFoldDB" id="A0A1C7P834"/>
<dbReference type="Gene3D" id="1.10.10.10">
    <property type="entry name" value="Winged helix-like DNA-binding domain superfamily/Winged helix DNA-binding domain"/>
    <property type="match status" value="1"/>
</dbReference>
<dbReference type="GO" id="GO:0010628">
    <property type="term" value="P:positive regulation of gene expression"/>
    <property type="evidence" value="ECO:0007669"/>
    <property type="project" value="TreeGrafter"/>
</dbReference>
<dbReference type="EMBL" id="LGLV01000002">
    <property type="protein sequence ID" value="OBZ97423.1"/>
    <property type="molecule type" value="Genomic_DNA"/>
</dbReference>
<name>A0A1C7P834_9HYPH</name>
<keyword evidence="2" id="KW-0805">Transcription regulation</keyword>
<evidence type="ECO:0000256" key="3">
    <source>
        <dbReference type="ARBA" id="ARBA00023125"/>
    </source>
</evidence>
<dbReference type="GO" id="GO:0003700">
    <property type="term" value="F:DNA-binding transcription factor activity"/>
    <property type="evidence" value="ECO:0007669"/>
    <property type="project" value="InterPro"/>
</dbReference>
<keyword evidence="7" id="KW-0614">Plasmid</keyword>
<evidence type="ECO:0000256" key="1">
    <source>
        <dbReference type="ARBA" id="ARBA00009437"/>
    </source>
</evidence>
<evidence type="ECO:0000256" key="2">
    <source>
        <dbReference type="ARBA" id="ARBA00023015"/>
    </source>
</evidence>
<dbReference type="InterPro" id="IPR036388">
    <property type="entry name" value="WH-like_DNA-bd_sf"/>
</dbReference>
<dbReference type="Gene3D" id="3.40.190.290">
    <property type="match status" value="1"/>
</dbReference>
<evidence type="ECO:0000259" key="6">
    <source>
        <dbReference type="PROSITE" id="PS50931"/>
    </source>
</evidence>
<dbReference type="RefSeq" id="WP_068950966.1">
    <property type="nucleotide sequence ID" value="NZ_CM004503.1"/>
</dbReference>
<evidence type="ECO:0000256" key="4">
    <source>
        <dbReference type="ARBA" id="ARBA00023159"/>
    </source>
</evidence>
<accession>A0A1C7P834</accession>
<dbReference type="PRINTS" id="PR00039">
    <property type="entry name" value="HTHLYSR"/>
</dbReference>
<dbReference type="OrthoDB" id="7260751at2"/>
<evidence type="ECO:0000313" key="7">
    <source>
        <dbReference type="EMBL" id="OBZ97423.1"/>
    </source>
</evidence>
<dbReference type="Proteomes" id="UP000093111">
    <property type="component" value="Plasmid pF5.1b"/>
</dbReference>
<feature type="domain" description="HTH lysR-type" evidence="6">
    <location>
        <begin position="4"/>
        <end position="61"/>
    </location>
</feature>
<keyword evidence="8" id="KW-1185">Reference proteome</keyword>
<comment type="similarity">
    <text evidence="1">Belongs to the LysR transcriptional regulatory family.</text>
</comment>
<dbReference type="GO" id="GO:0043565">
    <property type="term" value="F:sequence-specific DNA binding"/>
    <property type="evidence" value="ECO:0007669"/>
    <property type="project" value="TreeGrafter"/>
</dbReference>
<protein>
    <submittedName>
        <fullName evidence="7">Transcriptional regulator</fullName>
    </submittedName>
</protein>
<dbReference type="PATRIC" id="fig|1612624.7.peg.305"/>
<evidence type="ECO:0000256" key="5">
    <source>
        <dbReference type="ARBA" id="ARBA00023163"/>
    </source>
</evidence>
<dbReference type="SUPFAM" id="SSF46785">
    <property type="entry name" value="Winged helix' DNA-binding domain"/>
    <property type="match status" value="1"/>
</dbReference>
<comment type="caution">
    <text evidence="7">The sequence shown here is derived from an EMBL/GenBank/DDBJ whole genome shotgun (WGS) entry which is preliminary data.</text>
</comment>
<organism evidence="7 8">
    <name type="scientific">Pararhizobium polonicum</name>
    <dbReference type="NCBI Taxonomy" id="1612624"/>
    <lineage>
        <taxon>Bacteria</taxon>
        <taxon>Pseudomonadati</taxon>
        <taxon>Pseudomonadota</taxon>
        <taxon>Alphaproteobacteria</taxon>
        <taxon>Hyphomicrobiales</taxon>
        <taxon>Rhizobiaceae</taxon>
        <taxon>Rhizobium/Agrobacterium group</taxon>
        <taxon>Pararhizobium</taxon>
    </lineage>
</organism>
<keyword evidence="5" id="KW-0804">Transcription</keyword>
<dbReference type="InterPro" id="IPR000847">
    <property type="entry name" value="LysR_HTH_N"/>
</dbReference>
<dbReference type="InterPro" id="IPR005119">
    <property type="entry name" value="LysR_subst-bd"/>
</dbReference>
<sequence length="301" mass="33056">MRNPSLRQLEALMAVVEAGTVSRAAEILRISQPAASKLIQDLEADTGLQLFERDSGRLVPTGRGMRLYEEVERIFGGVHQLARAVDAIRREEHGHLVVGTMPALSGPYITRVLSHFRIRHPDVFVSVEARSSQFLTEAVLLRRLDCVMVTTGLEHPSVISERLSSPPAVAILPRGHRLSRKTVITPVDFADEPFISFAPSSMMRRKVDAAFEAVGLQPRIVIEATTAPNVAEFVAAGFGVTVGDPLSMEVVANRVTALPFKPELSFEYEIIRPIRARNSSLVADFVEAAHAAAFMTSIKQR</sequence>
<dbReference type="PANTHER" id="PTHR30427:SF1">
    <property type="entry name" value="TRANSCRIPTIONAL ACTIVATOR PROTEIN LYSR"/>
    <property type="match status" value="1"/>
</dbReference>
<evidence type="ECO:0000313" key="8">
    <source>
        <dbReference type="Proteomes" id="UP000093111"/>
    </source>
</evidence>
<dbReference type="PROSITE" id="PS50931">
    <property type="entry name" value="HTH_LYSR"/>
    <property type="match status" value="1"/>
</dbReference>
<gene>
    <name evidence="7" type="ORF">ADU59_01455</name>
</gene>
<dbReference type="SUPFAM" id="SSF53850">
    <property type="entry name" value="Periplasmic binding protein-like II"/>
    <property type="match status" value="1"/>
</dbReference>
<keyword evidence="4" id="KW-0010">Activator</keyword>
<keyword evidence="3" id="KW-0238">DNA-binding</keyword>
<dbReference type="Pfam" id="PF00126">
    <property type="entry name" value="HTH_1"/>
    <property type="match status" value="1"/>
</dbReference>
<reference evidence="7 8" key="1">
    <citation type="journal article" date="2016" name="Syst. Appl. Microbiol.">
        <title>Pararhizobium polonicum sp. nov. isolated from tumors on stone fruit rootstocks.</title>
        <authorList>
            <person name="Pulawska J."/>
            <person name="Kuzmanovic N."/>
            <person name="Willems A."/>
            <person name="Pothier J.F."/>
        </authorList>
    </citation>
    <scope>NUCLEOTIDE SEQUENCE [LARGE SCALE GENOMIC DNA]</scope>
    <source>
        <strain evidence="7 8">F5.1</strain>
        <plasmid evidence="7">pF5.1b</plasmid>
    </source>
</reference>
<dbReference type="PANTHER" id="PTHR30427">
    <property type="entry name" value="TRANSCRIPTIONAL ACTIVATOR PROTEIN LYSR"/>
    <property type="match status" value="1"/>
</dbReference>
<dbReference type="InterPro" id="IPR036390">
    <property type="entry name" value="WH_DNA-bd_sf"/>
</dbReference>
<proteinExistence type="inferred from homology"/>
<dbReference type="Pfam" id="PF03466">
    <property type="entry name" value="LysR_substrate"/>
    <property type="match status" value="1"/>
</dbReference>